<dbReference type="GO" id="GO:0048038">
    <property type="term" value="F:quinone binding"/>
    <property type="evidence" value="ECO:0007669"/>
    <property type="project" value="InterPro"/>
</dbReference>
<dbReference type="HAMAP" id="MF_00655">
    <property type="entry name" value="PQQ_syn_PqqD"/>
    <property type="match status" value="1"/>
</dbReference>
<protein>
    <recommendedName>
        <fullName evidence="4">PqqA binding protein</fullName>
    </recommendedName>
    <alternativeName>
        <fullName evidence="4">Coenzyme PQQ synthesis protein D</fullName>
    </alternativeName>
    <alternativeName>
        <fullName evidence="4">Pyrroloquinoline quinone biosynthesis protein D</fullName>
    </alternativeName>
</protein>
<dbReference type="UniPathway" id="UPA00539"/>
<dbReference type="EMBL" id="SMMU01000003">
    <property type="protein sequence ID" value="TCL33660.1"/>
    <property type="molecule type" value="Genomic_DNA"/>
</dbReference>
<sequence>MSETTLNDIPQLRRGFRLQWEPAQNCHVLLYPEGMVKLNDSAAAILGQVDGDRSIAAIVAALRERFPKAEDIETDVLEFLEVARERSWIELH</sequence>
<gene>
    <name evidence="4" type="primary">pqqD</name>
    <name evidence="5" type="ORF">EV691_10327</name>
</gene>
<dbReference type="GO" id="GO:0018189">
    <property type="term" value="P:pyrroloquinoline quinone biosynthetic process"/>
    <property type="evidence" value="ECO:0007669"/>
    <property type="project" value="UniProtKB-UniRule"/>
</dbReference>
<dbReference type="AlphaFoldDB" id="A0A4R1PQ65"/>
<evidence type="ECO:0000256" key="4">
    <source>
        <dbReference type="HAMAP-Rule" id="MF_00655"/>
    </source>
</evidence>
<dbReference type="Proteomes" id="UP000295169">
    <property type="component" value="Unassembled WGS sequence"/>
</dbReference>
<dbReference type="InterPro" id="IPR022479">
    <property type="entry name" value="PqqD_bac"/>
</dbReference>
<evidence type="ECO:0000313" key="6">
    <source>
        <dbReference type="Proteomes" id="UP000295169"/>
    </source>
</evidence>
<keyword evidence="3 4" id="KW-0884">PQQ biosynthesis</keyword>
<comment type="caution">
    <text evidence="5">The sequence shown here is derived from an EMBL/GenBank/DDBJ whole genome shotgun (WGS) entry which is preliminary data.</text>
</comment>
<evidence type="ECO:0000313" key="5">
    <source>
        <dbReference type="EMBL" id="TCL33660.1"/>
    </source>
</evidence>
<dbReference type="InterPro" id="IPR041881">
    <property type="entry name" value="PqqD_sf"/>
</dbReference>
<comment type="subunit">
    <text evidence="2 4">Monomer. Interacts with PqqE.</text>
</comment>
<dbReference type="NCBIfam" id="TIGR03859">
    <property type="entry name" value="PQQ_PqqD"/>
    <property type="match status" value="1"/>
</dbReference>
<dbReference type="InterPro" id="IPR008792">
    <property type="entry name" value="PQQD"/>
</dbReference>
<dbReference type="RefSeq" id="WP_131299842.1">
    <property type="nucleotide sequence ID" value="NZ_JBHLST010000048.1"/>
</dbReference>
<name>A0A4R1PQ65_9GAMM</name>
<accession>A0A4R1PQ65</accession>
<comment type="pathway">
    <text evidence="1 4">Cofactor biosynthesis; pyrroloquinoline quinone biosynthesis.</text>
</comment>
<organism evidence="5 6">
    <name type="scientific">Azotobacter chroococcum</name>
    <dbReference type="NCBI Taxonomy" id="353"/>
    <lineage>
        <taxon>Bacteria</taxon>
        <taxon>Pseudomonadati</taxon>
        <taxon>Pseudomonadota</taxon>
        <taxon>Gammaproteobacteria</taxon>
        <taxon>Pseudomonadales</taxon>
        <taxon>Pseudomonadaceae</taxon>
        <taxon>Azotobacter</taxon>
    </lineage>
</organism>
<proteinExistence type="inferred from homology"/>
<dbReference type="Pfam" id="PF05402">
    <property type="entry name" value="PqqD"/>
    <property type="match status" value="1"/>
</dbReference>
<evidence type="ECO:0000256" key="3">
    <source>
        <dbReference type="ARBA" id="ARBA00022905"/>
    </source>
</evidence>
<comment type="function">
    <text evidence="4">Functions as a PqqA binding protein and presents PqqA to PqqE, in the pyrroloquinoline quinone (PQQ) biosynthetic pathway.</text>
</comment>
<dbReference type="Gene3D" id="1.10.10.1150">
    <property type="entry name" value="Coenzyme PQQ synthesis protein D (PqqD)"/>
    <property type="match status" value="1"/>
</dbReference>
<evidence type="ECO:0000256" key="2">
    <source>
        <dbReference type="ARBA" id="ARBA00011741"/>
    </source>
</evidence>
<comment type="similarity">
    <text evidence="4">Belongs to the PqqD family.</text>
</comment>
<dbReference type="NCBIfam" id="NF002535">
    <property type="entry name" value="PRK02079.1"/>
    <property type="match status" value="1"/>
</dbReference>
<evidence type="ECO:0000256" key="1">
    <source>
        <dbReference type="ARBA" id="ARBA00004886"/>
    </source>
</evidence>
<reference evidence="5 6" key="1">
    <citation type="submission" date="2019-03" db="EMBL/GenBank/DDBJ databases">
        <title>Genomic Encyclopedia of Type Strains, Phase IV (KMG-IV): sequencing the most valuable type-strain genomes for metagenomic binning, comparative biology and taxonomic classification.</title>
        <authorList>
            <person name="Goeker M."/>
        </authorList>
    </citation>
    <scope>NUCLEOTIDE SEQUENCE [LARGE SCALE GENOMIC DNA]</scope>
    <source>
        <strain evidence="5 6">DSM 2286</strain>
    </source>
</reference>